<reference evidence="2" key="1">
    <citation type="journal article" date="2023" name="Front. Plant Sci.">
        <title>Chromosomal-level genome assembly of Melastoma candidum provides insights into trichome evolution.</title>
        <authorList>
            <person name="Zhong Y."/>
            <person name="Wu W."/>
            <person name="Sun C."/>
            <person name="Zou P."/>
            <person name="Liu Y."/>
            <person name="Dai S."/>
            <person name="Zhou R."/>
        </authorList>
    </citation>
    <scope>NUCLEOTIDE SEQUENCE [LARGE SCALE GENOMIC DNA]</scope>
</reference>
<gene>
    <name evidence="1" type="ORF">MLD38_027980</name>
</gene>
<proteinExistence type="predicted"/>
<dbReference type="Proteomes" id="UP001057402">
    <property type="component" value="Chromosome 8"/>
</dbReference>
<organism evidence="1 2">
    <name type="scientific">Melastoma candidum</name>
    <dbReference type="NCBI Taxonomy" id="119954"/>
    <lineage>
        <taxon>Eukaryota</taxon>
        <taxon>Viridiplantae</taxon>
        <taxon>Streptophyta</taxon>
        <taxon>Embryophyta</taxon>
        <taxon>Tracheophyta</taxon>
        <taxon>Spermatophyta</taxon>
        <taxon>Magnoliopsida</taxon>
        <taxon>eudicotyledons</taxon>
        <taxon>Gunneridae</taxon>
        <taxon>Pentapetalae</taxon>
        <taxon>rosids</taxon>
        <taxon>malvids</taxon>
        <taxon>Myrtales</taxon>
        <taxon>Melastomataceae</taxon>
        <taxon>Melastomatoideae</taxon>
        <taxon>Melastomateae</taxon>
        <taxon>Melastoma</taxon>
    </lineage>
</organism>
<keyword evidence="2" id="KW-1185">Reference proteome</keyword>
<protein>
    <submittedName>
        <fullName evidence="1">Uncharacterized protein</fullName>
    </submittedName>
</protein>
<accession>A0ACB9N1C5</accession>
<evidence type="ECO:0000313" key="2">
    <source>
        <dbReference type="Proteomes" id="UP001057402"/>
    </source>
</evidence>
<comment type="caution">
    <text evidence="1">The sequence shown here is derived from an EMBL/GenBank/DDBJ whole genome shotgun (WGS) entry which is preliminary data.</text>
</comment>
<dbReference type="EMBL" id="CM042887">
    <property type="protein sequence ID" value="KAI4329612.1"/>
    <property type="molecule type" value="Genomic_DNA"/>
</dbReference>
<sequence>MVSEAATSSGDSAEFAEDGMTGRSSLGKIKSGKVPKRIHKAAKEKQKREHFNELFLDLANALELNQQNNGKASILNEAARLLKEIFSQIETLKKENLSLVSESHYVTMEKNELKEENSAVEEQIEKLRDELMARVAESTPNLNEPPPVIVHAELASNIPEVEPPLQQTHAVFIVPLQPDVPSYKLQSPNICKPHARYPTPTDVWPSQLLGDTTTGMMELQPCSDGNDLSRKRDPSSM</sequence>
<name>A0ACB9N1C5_9MYRT</name>
<evidence type="ECO:0000313" key="1">
    <source>
        <dbReference type="EMBL" id="KAI4329612.1"/>
    </source>
</evidence>